<dbReference type="Proteomes" id="UP000282321">
    <property type="component" value="Unassembled WGS sequence"/>
</dbReference>
<dbReference type="InterPro" id="IPR013783">
    <property type="entry name" value="Ig-like_fold"/>
</dbReference>
<evidence type="ECO:0000259" key="1">
    <source>
        <dbReference type="Pfam" id="PF18962"/>
    </source>
</evidence>
<comment type="caution">
    <text evidence="2">The sequence shown here is derived from an EMBL/GenBank/DDBJ whole genome shotgun (WGS) entry which is preliminary data.</text>
</comment>
<evidence type="ECO:0000313" key="3">
    <source>
        <dbReference type="Proteomes" id="UP000282321"/>
    </source>
</evidence>
<feature type="non-terminal residue" evidence="2">
    <location>
        <position position="1"/>
    </location>
</feature>
<feature type="domain" description="Secretion system C-terminal sorting" evidence="1">
    <location>
        <begin position="646"/>
        <end position="721"/>
    </location>
</feature>
<reference evidence="2 3" key="1">
    <citation type="submission" date="2018-06" db="EMBL/GenBank/DDBJ databases">
        <title>Extensive metabolic versatility and redundancy in microbially diverse, dynamic hydrothermal sediments.</title>
        <authorList>
            <person name="Dombrowski N."/>
            <person name="Teske A."/>
            <person name="Baker B.J."/>
        </authorList>
    </citation>
    <scope>NUCLEOTIDE SEQUENCE [LARGE SCALE GENOMIC DNA]</scope>
    <source>
        <strain evidence="2">B35_G9</strain>
    </source>
</reference>
<dbReference type="InterPro" id="IPR026444">
    <property type="entry name" value="Secre_tail"/>
</dbReference>
<name>A0A660S4K9_UNCT6</name>
<sequence>TSGYYTKTRTDVVTSDTSFTDTLLAYGYITGIVGLSDNPADSSGTIVSITMPDSTVYADTTDVHGAFSILNPVSSPADTVTVVGSVSHPGYYGGDSTFALTYGDYDFGTVSLEAIPPAPTNLTAESDWDGMVPLHWEPAINGTLLSYVDGTPDSYFGYGSPGNGFAVKFTPTSYPVVLNLARLLPNNDNPYMFYVWDDDGTGGAPLTVIDSHYVEKVFPGQWNYVNLNISIDSGSFYIGYIETNDGTNYFGRDTLNLDNTSWVFSGGSWESLTTAFGGAYNCDFYFEAVVNTGGTKTILSPKKPIIKRGLKSNSIPDAKPYTPKFKYNLKNRATLNYFNIYRDTTTINDISALTPIDTTSNNYYTDTTVTNGITYHYVVTGMYDTGESDPSNEAVATPKELITSGDYMIVDMADTSLQYNGNTAAEAVEQSLINLGYTGTTVSKNYLLANYTDLSGFNTVFLLLGQNSSTTNMGVLGNNSPEESLFVNYLQSGGGLYIEGNDIGWTYDDGSGFTNIWPYFHANYLDDGTGDAGTLNGIAGTFTEGMSFTYSGPQYYIDHFSAAADAWEILENASPAYYTVIAFGDTTYHYNTILSSVPYAALTGTTPNPDTLMQDYYNFLISNTATGISVVKKGKVLKYNLSQNLPNPARNKTTISYSIKKAGHVNISVYNMIGQKVMTVVNEDKKAGIYKTSIDTKKLNSGVYFYKINANDFSMSRKFMVVK</sequence>
<dbReference type="Pfam" id="PF18962">
    <property type="entry name" value="Por_Secre_tail"/>
    <property type="match status" value="1"/>
</dbReference>
<dbReference type="EMBL" id="QNBC01000154">
    <property type="protein sequence ID" value="RKX64518.1"/>
    <property type="molecule type" value="Genomic_DNA"/>
</dbReference>
<protein>
    <recommendedName>
        <fullName evidence="1">Secretion system C-terminal sorting domain-containing protein</fullName>
    </recommendedName>
</protein>
<accession>A0A660S4K9</accession>
<dbReference type="AlphaFoldDB" id="A0A660S4K9"/>
<dbReference type="NCBIfam" id="TIGR04183">
    <property type="entry name" value="Por_Secre_tail"/>
    <property type="match status" value="1"/>
</dbReference>
<organism evidence="2 3">
    <name type="scientific">candidate division TA06 bacterium</name>
    <dbReference type="NCBI Taxonomy" id="2250710"/>
    <lineage>
        <taxon>Bacteria</taxon>
        <taxon>Bacteria division TA06</taxon>
    </lineage>
</organism>
<proteinExistence type="predicted"/>
<gene>
    <name evidence="2" type="ORF">DRP44_08185</name>
</gene>
<dbReference type="Gene3D" id="2.60.40.4070">
    <property type="match status" value="1"/>
</dbReference>
<evidence type="ECO:0000313" key="2">
    <source>
        <dbReference type="EMBL" id="RKX64518.1"/>
    </source>
</evidence>
<dbReference type="Gene3D" id="2.60.40.10">
    <property type="entry name" value="Immunoglobulins"/>
    <property type="match status" value="1"/>
</dbReference>